<dbReference type="EMBL" id="JBEPLV010000008">
    <property type="protein sequence ID" value="MET3549535.1"/>
    <property type="molecule type" value="Genomic_DNA"/>
</dbReference>
<protein>
    <submittedName>
        <fullName evidence="1">Uncharacterized protein</fullName>
    </submittedName>
</protein>
<dbReference type="Proteomes" id="UP001549098">
    <property type="component" value="Unassembled WGS sequence"/>
</dbReference>
<accession>A0ABV2FCP0</accession>
<sequence>MSDVSVYPVELKTDILSVIDGSADLKHQIHHL</sequence>
<reference evidence="1 2" key="1">
    <citation type="submission" date="2024-06" db="EMBL/GenBank/DDBJ databases">
        <title>Genomic Encyclopedia of Type Strains, Phase IV (KMG-IV): sequencing the most valuable type-strain genomes for metagenomic binning, comparative biology and taxonomic classification.</title>
        <authorList>
            <person name="Goeker M."/>
        </authorList>
    </citation>
    <scope>NUCLEOTIDE SEQUENCE [LARGE SCALE GENOMIC DNA]</scope>
    <source>
        <strain evidence="1 2">DSM 17253</strain>
    </source>
</reference>
<proteinExistence type="predicted"/>
<organism evidence="1 2">
    <name type="scientific">Paenibacillus favisporus</name>
    <dbReference type="NCBI Taxonomy" id="221028"/>
    <lineage>
        <taxon>Bacteria</taxon>
        <taxon>Bacillati</taxon>
        <taxon>Bacillota</taxon>
        <taxon>Bacilli</taxon>
        <taxon>Bacillales</taxon>
        <taxon>Paenibacillaceae</taxon>
        <taxon>Paenibacillus</taxon>
    </lineage>
</organism>
<evidence type="ECO:0000313" key="2">
    <source>
        <dbReference type="Proteomes" id="UP001549098"/>
    </source>
</evidence>
<evidence type="ECO:0000313" key="1">
    <source>
        <dbReference type="EMBL" id="MET3549535.1"/>
    </source>
</evidence>
<name>A0ABV2FCP0_9BACL</name>
<gene>
    <name evidence="1" type="ORF">ABID47_006172</name>
</gene>
<keyword evidence="2" id="KW-1185">Reference proteome</keyword>
<comment type="caution">
    <text evidence="1">The sequence shown here is derived from an EMBL/GenBank/DDBJ whole genome shotgun (WGS) entry which is preliminary data.</text>
</comment>